<name>A0A2M6WLA5_9BACT</name>
<dbReference type="InterPro" id="IPR015424">
    <property type="entry name" value="PyrdxlP-dep_Trfase"/>
</dbReference>
<dbReference type="AlphaFoldDB" id="A0A2M6WLA5"/>
<evidence type="ECO:0000313" key="2">
    <source>
        <dbReference type="Proteomes" id="UP000229335"/>
    </source>
</evidence>
<dbReference type="InterPro" id="IPR000653">
    <property type="entry name" value="DegT/StrS_aminotransferase"/>
</dbReference>
<dbReference type="EMBL" id="PFAS01000069">
    <property type="protein sequence ID" value="PIT93536.1"/>
    <property type="molecule type" value="Genomic_DNA"/>
</dbReference>
<dbReference type="Pfam" id="PF01041">
    <property type="entry name" value="DegT_DnrJ_EryC1"/>
    <property type="match status" value="1"/>
</dbReference>
<dbReference type="GO" id="GO:0000271">
    <property type="term" value="P:polysaccharide biosynthetic process"/>
    <property type="evidence" value="ECO:0007669"/>
    <property type="project" value="TreeGrafter"/>
</dbReference>
<dbReference type="Gene3D" id="3.40.640.10">
    <property type="entry name" value="Type I PLP-dependent aspartate aminotransferase-like (Major domain)"/>
    <property type="match status" value="1"/>
</dbReference>
<reference evidence="2" key="1">
    <citation type="submission" date="2017-09" db="EMBL/GenBank/DDBJ databases">
        <title>Depth-based differentiation of microbial function through sediment-hosted aquifers and enrichment of novel symbionts in the deep terrestrial subsurface.</title>
        <authorList>
            <person name="Probst A.J."/>
            <person name="Ladd B."/>
            <person name="Jarett J.K."/>
            <person name="Geller-Mcgrath D.E."/>
            <person name="Sieber C.M.K."/>
            <person name="Emerson J.B."/>
            <person name="Anantharaman K."/>
            <person name="Thomas B.C."/>
            <person name="Malmstrom R."/>
            <person name="Stieglmeier M."/>
            <person name="Klingl A."/>
            <person name="Woyke T."/>
            <person name="Ryan C.M."/>
            <person name="Banfield J.F."/>
        </authorList>
    </citation>
    <scope>NUCLEOTIDE SEQUENCE [LARGE SCALE GENOMIC DNA]</scope>
</reference>
<dbReference type="PANTHER" id="PTHR30244">
    <property type="entry name" value="TRANSAMINASE"/>
    <property type="match status" value="1"/>
</dbReference>
<dbReference type="GO" id="GO:0008483">
    <property type="term" value="F:transaminase activity"/>
    <property type="evidence" value="ECO:0007669"/>
    <property type="project" value="TreeGrafter"/>
</dbReference>
<dbReference type="InterPro" id="IPR015421">
    <property type="entry name" value="PyrdxlP-dep_Trfase_major"/>
</dbReference>
<accession>A0A2M6WLA5</accession>
<evidence type="ECO:0000313" key="1">
    <source>
        <dbReference type="EMBL" id="PIT93536.1"/>
    </source>
</evidence>
<feature type="non-terminal residue" evidence="1">
    <location>
        <position position="1"/>
    </location>
</feature>
<organism evidence="1 2">
    <name type="scientific">Candidatus Falkowbacteria bacterium CG10_big_fil_rev_8_21_14_0_10_43_11</name>
    <dbReference type="NCBI Taxonomy" id="1974568"/>
    <lineage>
        <taxon>Bacteria</taxon>
        <taxon>Candidatus Falkowiibacteriota</taxon>
    </lineage>
</organism>
<dbReference type="GO" id="GO:0030170">
    <property type="term" value="F:pyridoxal phosphate binding"/>
    <property type="evidence" value="ECO:0007669"/>
    <property type="project" value="TreeGrafter"/>
</dbReference>
<gene>
    <name evidence="1" type="ORF">COU00_03840</name>
</gene>
<feature type="non-terminal residue" evidence="1">
    <location>
        <position position="119"/>
    </location>
</feature>
<protein>
    <submittedName>
        <fullName evidence="1">Polysaccharide biosynthesis protein</fullName>
    </submittedName>
</protein>
<comment type="caution">
    <text evidence="1">The sequence shown here is derived from an EMBL/GenBank/DDBJ whole genome shotgun (WGS) entry which is preliminary data.</text>
</comment>
<dbReference type="Proteomes" id="UP000229335">
    <property type="component" value="Unassembled WGS sequence"/>
</dbReference>
<dbReference type="PANTHER" id="PTHR30244:SF39">
    <property type="entry name" value="BLR3650 PROTEIN"/>
    <property type="match status" value="1"/>
</dbReference>
<dbReference type="SUPFAM" id="SSF53383">
    <property type="entry name" value="PLP-dependent transferases"/>
    <property type="match status" value="1"/>
</dbReference>
<sequence length="119" mass="13669">KAGTSGQVGVFAFYPNKQMTTGEGGMIATDNKKIYEVCDSLKNQGRAKNMQWLDHKYLGYNYRLDEMSAALGVSQLNKLDFMIRERQRIAGWYNDFLKFYVDIIQAPITAVDNTHTWFV</sequence>
<proteinExistence type="predicted"/>